<dbReference type="Proteomes" id="UP001352263">
    <property type="component" value="Unassembled WGS sequence"/>
</dbReference>
<evidence type="ECO:0000313" key="1">
    <source>
        <dbReference type="EMBL" id="MEC4722071.1"/>
    </source>
</evidence>
<keyword evidence="2" id="KW-1185">Reference proteome</keyword>
<dbReference type="EMBL" id="JAWIIV010000025">
    <property type="protein sequence ID" value="MEC4722071.1"/>
    <property type="molecule type" value="Genomic_DNA"/>
</dbReference>
<evidence type="ECO:0000313" key="2">
    <source>
        <dbReference type="Proteomes" id="UP001352263"/>
    </source>
</evidence>
<reference evidence="1 2" key="1">
    <citation type="submission" date="2023-10" db="EMBL/GenBank/DDBJ databases">
        <title>Noviherbaspirillum sp. CPCC 100848 genome assembly.</title>
        <authorList>
            <person name="Li X.Y."/>
            <person name="Fang X.M."/>
        </authorList>
    </citation>
    <scope>NUCLEOTIDE SEQUENCE [LARGE SCALE GENOMIC DNA]</scope>
    <source>
        <strain evidence="1 2">CPCC 100848</strain>
    </source>
</reference>
<organism evidence="1 2">
    <name type="scientific">Noviherbaspirillum album</name>
    <dbReference type="NCBI Taxonomy" id="3080276"/>
    <lineage>
        <taxon>Bacteria</taxon>
        <taxon>Pseudomonadati</taxon>
        <taxon>Pseudomonadota</taxon>
        <taxon>Betaproteobacteria</taxon>
        <taxon>Burkholderiales</taxon>
        <taxon>Oxalobacteraceae</taxon>
        <taxon>Noviherbaspirillum</taxon>
    </lineage>
</organism>
<proteinExistence type="predicted"/>
<dbReference type="RefSeq" id="WP_326508751.1">
    <property type="nucleotide sequence ID" value="NZ_JAWIIV010000025.1"/>
</dbReference>
<sequence>MSRAAGLQISTPQERKKSFGAIRVPAMQLHLGKLNHVATGFQGAMKLENAFGAGKTITLRCIRCRRATLCVNLLSGPVLMRIHAFSFHYPLTEAYP</sequence>
<evidence type="ECO:0008006" key="3">
    <source>
        <dbReference type="Google" id="ProtNLM"/>
    </source>
</evidence>
<comment type="caution">
    <text evidence="1">The sequence shown here is derived from an EMBL/GenBank/DDBJ whole genome shotgun (WGS) entry which is preliminary data.</text>
</comment>
<protein>
    <recommendedName>
        <fullName evidence="3">Transposase</fullName>
    </recommendedName>
</protein>
<accession>A0ABU6JEH7</accession>
<name>A0ABU6JEH7_9BURK</name>
<gene>
    <name evidence="1" type="ORF">RY831_23155</name>
</gene>